<reference evidence="5 6" key="1">
    <citation type="submission" date="2010-10" db="EMBL/GenBank/DDBJ databases">
        <authorList>
            <person name="Durkin A.S."/>
            <person name="Madupu R."/>
            <person name="Torralba M."/>
            <person name="Gillis M."/>
            <person name="Methe B."/>
            <person name="Sutton G."/>
            <person name="Nelson K.E."/>
        </authorList>
    </citation>
    <scope>NUCLEOTIDE SEQUENCE [LARGE SCALE GENOMIC DNA]</scope>
    <source>
        <strain evidence="5 6">PB013-T2-3</strain>
    </source>
</reference>
<keyword evidence="1 3" id="KW-0732">Signal</keyword>
<organism evidence="5 6">
    <name type="scientific">Limosilactobacillus oris PB013-T2-3</name>
    <dbReference type="NCBI Taxonomy" id="908339"/>
    <lineage>
        <taxon>Bacteria</taxon>
        <taxon>Bacillati</taxon>
        <taxon>Bacillota</taxon>
        <taxon>Bacilli</taxon>
        <taxon>Lactobacillales</taxon>
        <taxon>Lactobacillaceae</taxon>
        <taxon>Limosilactobacillus</taxon>
    </lineage>
</organism>
<feature type="compositionally biased region" description="Low complexity" evidence="2">
    <location>
        <begin position="79"/>
        <end position="93"/>
    </location>
</feature>
<dbReference type="Pfam" id="PF19258">
    <property type="entry name" value="KxYKxGKxW_sig"/>
    <property type="match status" value="1"/>
</dbReference>
<evidence type="ECO:0000256" key="1">
    <source>
        <dbReference type="ARBA" id="ARBA00022729"/>
    </source>
</evidence>
<dbReference type="Gene3D" id="2.60.40.4300">
    <property type="match status" value="3"/>
</dbReference>
<feature type="chain" id="PRO_5003167031" evidence="3">
    <location>
        <begin position="37"/>
        <end position="947"/>
    </location>
</feature>
<dbReference type="Pfam" id="PF17966">
    <property type="entry name" value="Muc_B2"/>
    <property type="match status" value="3"/>
</dbReference>
<evidence type="ECO:0000313" key="5">
    <source>
        <dbReference type="EMBL" id="EFQ53031.1"/>
    </source>
</evidence>
<sequence>MTKINHYKLYKHKKQWVIGCSSVLLPLLMGITVAHADETAPTLVNQQIQPVQVNQPAITNTSGHPANEQLNSTVLPAKTAPTATTESTASSPAQAVQPNVTDDQHSSSHHPADWSHNYERVIWITYRDHYDTNGGASSNYHREEIIQMAENGHWEEVNWYPPEGTFPPGVKVPPVHFAAASPTESANQRWNVEYFMRSVDIQTATGRQTISQVYTIHNSQTVNIPEIEIPNSSIPAGYHPRISPLAIQNDKVIERGGHYYLTGATLTFDNIGVVYHGAGGTTAPGTITFAEKVILSAPINLVYQDLSGKVYNAYGDQYPAYAASYQDVAQVDYGQTLSANQLYADAQKYLNQYVTSVFDEPDSNYQIYGYFDPAGKLHPIQSPADYPGFTDAQAGSDGLTYQLAIVYRRHGKVDDPVTKTRTIIVNMPDGRQEKTIQEVTLAQFADYDGITGEELSTPTWKVLTGDQPDSNDDWETLTAGNHDWQAFIVPSIAGYKPSLTQVASQTITDSSQDQTIKVNYQADSQSVKVIYKDGDKVVKTTELTGTTGQTVKVALNLPTHYTLLNEPASTYTFRASGNQYIIVELGHQMQATDREKIVTRQIIITDPTGHIVTITQTARLNQSGVLDLVTNQTDWDKWTTSHWDSFVVPRLAGYTPSQGQLAAQAVTSTTENQVIKINYQADSQRTRVVDKDGNRIVKIENLAGKTGQTVNVVISAPDHYQIINHPATNYTFQASGNQDIIVELGHQMQATHREKTVTRRIIVTDPAGKSTTTTQKAILHQTGVLDLVTQQINWDDWTTDHWASFVVPLVAGYTPSQAQVARHTVTNRDQDIVVKIHYQADDQNVKIVYVTPDGQVISTANLHGQTDTRQVLPLDVPTGYQLVAGQQIPQTIVMKPQMANIMIMVTKVVSHKEPAGANKVIPGESLPGGSKQSSLSGRPLSGGQQNQ</sequence>
<accession>E3C8D3</accession>
<comment type="caution">
    <text evidence="5">The sequence shown here is derived from an EMBL/GenBank/DDBJ whole genome shotgun (WGS) entry which is preliminary data.</text>
</comment>
<dbReference type="AlphaFoldDB" id="E3C8D3"/>
<gene>
    <name evidence="5" type="ORF">HMPREF9265_0027</name>
</gene>
<feature type="region of interest" description="Disordered" evidence="2">
    <location>
        <begin position="79"/>
        <end position="113"/>
    </location>
</feature>
<evidence type="ECO:0000256" key="3">
    <source>
        <dbReference type="SAM" id="SignalP"/>
    </source>
</evidence>
<dbReference type="NCBIfam" id="TIGR03715">
    <property type="entry name" value="KxYKxGKxW"/>
    <property type="match status" value="1"/>
</dbReference>
<feature type="signal peptide" evidence="3">
    <location>
        <begin position="1"/>
        <end position="36"/>
    </location>
</feature>
<feature type="region of interest" description="Disordered" evidence="2">
    <location>
        <begin position="918"/>
        <end position="947"/>
    </location>
</feature>
<dbReference type="Gene3D" id="3.10.20.320">
    <property type="entry name" value="Putative peptidoglycan bound protein (lpxtg motif)"/>
    <property type="match status" value="1"/>
</dbReference>
<feature type="domain" description="Mub B2-like" evidence="4">
    <location>
        <begin position="590"/>
        <end position="682"/>
    </location>
</feature>
<dbReference type="RefSeq" id="WP_003713038.1">
    <property type="nucleotide sequence ID" value="NZ_AEKL01000053.1"/>
</dbReference>
<evidence type="ECO:0000256" key="2">
    <source>
        <dbReference type="SAM" id="MobiDB-lite"/>
    </source>
</evidence>
<evidence type="ECO:0000259" key="4">
    <source>
        <dbReference type="Pfam" id="PF17966"/>
    </source>
</evidence>
<feature type="domain" description="Mub B2-like" evidence="4">
    <location>
        <begin position="417"/>
        <end position="523"/>
    </location>
</feature>
<feature type="domain" description="Mub B2-like" evidence="4">
    <location>
        <begin position="749"/>
        <end position="841"/>
    </location>
</feature>
<dbReference type="InterPro" id="IPR041495">
    <property type="entry name" value="Mub_B2"/>
</dbReference>
<dbReference type="eggNOG" id="COG4932">
    <property type="taxonomic scope" value="Bacteria"/>
</dbReference>
<feature type="compositionally biased region" description="Polar residues" evidence="2">
    <location>
        <begin position="930"/>
        <end position="947"/>
    </location>
</feature>
<dbReference type="InterPro" id="IPR022263">
    <property type="entry name" value="KxYKxGKxW"/>
</dbReference>
<protein>
    <submittedName>
        <fullName evidence="5">KxYKxGKxW signal domain protein</fullName>
    </submittedName>
</protein>
<dbReference type="EMBL" id="AEKL01000053">
    <property type="protein sequence ID" value="EFQ53031.1"/>
    <property type="molecule type" value="Genomic_DNA"/>
</dbReference>
<proteinExistence type="predicted"/>
<dbReference type="Proteomes" id="UP000003070">
    <property type="component" value="Unassembled WGS sequence"/>
</dbReference>
<name>E3C8D3_9LACO</name>
<feature type="compositionally biased region" description="Basic and acidic residues" evidence="2">
    <location>
        <begin position="102"/>
        <end position="113"/>
    </location>
</feature>
<evidence type="ECO:0000313" key="6">
    <source>
        <dbReference type="Proteomes" id="UP000003070"/>
    </source>
</evidence>